<accession>A0ABP8QZK8</accession>
<keyword evidence="3" id="KW-1185">Reference proteome</keyword>
<dbReference type="EMBL" id="BAABGR010000010">
    <property type="protein sequence ID" value="GAA4514183.1"/>
    <property type="molecule type" value="Genomic_DNA"/>
</dbReference>
<evidence type="ECO:0000313" key="3">
    <source>
        <dbReference type="Proteomes" id="UP001500394"/>
    </source>
</evidence>
<reference evidence="3" key="1">
    <citation type="journal article" date="2019" name="Int. J. Syst. Evol. Microbiol.">
        <title>The Global Catalogue of Microorganisms (GCM) 10K type strain sequencing project: providing services to taxonomists for standard genome sequencing and annotation.</title>
        <authorList>
            <consortium name="The Broad Institute Genomics Platform"/>
            <consortium name="The Broad Institute Genome Sequencing Center for Infectious Disease"/>
            <person name="Wu L."/>
            <person name="Ma J."/>
        </authorList>
    </citation>
    <scope>NUCLEOTIDE SEQUENCE [LARGE SCALE GENOMIC DNA]</scope>
    <source>
        <strain evidence="3">JCM 17858</strain>
    </source>
</reference>
<feature type="transmembrane region" description="Helical" evidence="1">
    <location>
        <begin position="40"/>
        <end position="63"/>
    </location>
</feature>
<name>A0ABP8QZK8_9SPHI</name>
<dbReference type="Proteomes" id="UP001500394">
    <property type="component" value="Unassembled WGS sequence"/>
</dbReference>
<evidence type="ECO:0000256" key="1">
    <source>
        <dbReference type="SAM" id="Phobius"/>
    </source>
</evidence>
<keyword evidence="1" id="KW-1133">Transmembrane helix</keyword>
<protein>
    <submittedName>
        <fullName evidence="2">Uncharacterized protein</fullName>
    </submittedName>
</protein>
<comment type="caution">
    <text evidence="2">The sequence shown here is derived from an EMBL/GenBank/DDBJ whole genome shotgun (WGS) entry which is preliminary data.</text>
</comment>
<organism evidence="2 3">
    <name type="scientific">Sphingobacterium thermophilum</name>
    <dbReference type="NCBI Taxonomy" id="768534"/>
    <lineage>
        <taxon>Bacteria</taxon>
        <taxon>Pseudomonadati</taxon>
        <taxon>Bacteroidota</taxon>
        <taxon>Sphingobacteriia</taxon>
        <taxon>Sphingobacteriales</taxon>
        <taxon>Sphingobacteriaceae</taxon>
        <taxon>Sphingobacterium</taxon>
    </lineage>
</organism>
<evidence type="ECO:0000313" key="2">
    <source>
        <dbReference type="EMBL" id="GAA4514183.1"/>
    </source>
</evidence>
<gene>
    <name evidence="2" type="ORF">GCM10023173_10610</name>
</gene>
<keyword evidence="1" id="KW-0472">Membrane</keyword>
<proteinExistence type="predicted"/>
<keyword evidence="1" id="KW-0812">Transmembrane</keyword>
<sequence>MDTLGYINQKHRYALLRLYDGVIFNKTYGLYSVVKTTMTFVFGVFFTGLTYWLSLFAVTRFLFEYLSYRINESKLDNKALIRFLVEQYAQYTQSKTNPLYLYMPWETKSIDKGFQHFEELYGFKAYIRQLEGLRKKKDDSAKFSGVSQEQLPIIHACLKELQIIGESVTMEELSALFLRQQLDKPIVIQHNGRLAYIFDRLVDKKLMPSSWGAIAERGNFFASKNGTSLKSSNFSASKSVVKMDAELERSSAKYMDRL</sequence>